<dbReference type="RefSeq" id="WP_222157451.1">
    <property type="nucleotide sequence ID" value="NZ_CP081864.1"/>
</dbReference>
<organism evidence="2 3">
    <name type="scientific">Symbiopectobacterium purcellii</name>
    <dbReference type="NCBI Taxonomy" id="2871826"/>
    <lineage>
        <taxon>Bacteria</taxon>
        <taxon>Pseudomonadati</taxon>
        <taxon>Pseudomonadota</taxon>
        <taxon>Gammaproteobacteria</taxon>
        <taxon>Enterobacterales</taxon>
        <taxon>Enterobacteriaceae</taxon>
    </lineage>
</organism>
<feature type="signal peptide" evidence="1">
    <location>
        <begin position="1"/>
        <end position="18"/>
    </location>
</feature>
<keyword evidence="2" id="KW-0969">Cilium</keyword>
<keyword evidence="2" id="KW-0966">Cell projection</keyword>
<dbReference type="Pfam" id="PF06366">
    <property type="entry name" value="FlhE"/>
    <property type="match status" value="1"/>
</dbReference>
<evidence type="ECO:0000313" key="3">
    <source>
        <dbReference type="Proteomes" id="UP000825886"/>
    </source>
</evidence>
<name>A0ABX9AGP3_9ENTR</name>
<keyword evidence="3" id="KW-1185">Reference proteome</keyword>
<proteinExistence type="predicted"/>
<protein>
    <submittedName>
        <fullName evidence="2">Flagellar protein FlhE</fullName>
    </submittedName>
</protein>
<sequence>MKRFSVLAVLLVPLAVSAGQGGWNASKTGVTLTYRGQLFNSAPLAPTPVQGGNPQNSITVVYWRYTVDGIYDPGLRVKLCTVQRCVDIEGGSGATQAFRGLPATSEFRFTYFLEGKGRVYRPIDIRQVEIAVNYE</sequence>
<feature type="chain" id="PRO_5046563413" evidence="1">
    <location>
        <begin position="19"/>
        <end position="135"/>
    </location>
</feature>
<dbReference type="Proteomes" id="UP000825886">
    <property type="component" value="Chromosome"/>
</dbReference>
<evidence type="ECO:0000256" key="1">
    <source>
        <dbReference type="SAM" id="SignalP"/>
    </source>
</evidence>
<dbReference type="InterPro" id="IPR009420">
    <property type="entry name" value="FlhE"/>
</dbReference>
<keyword evidence="2" id="KW-0282">Flagellum</keyword>
<accession>A0ABX9AGP3</accession>
<dbReference type="EMBL" id="CP081864">
    <property type="protein sequence ID" value="QZN94327.1"/>
    <property type="molecule type" value="Genomic_DNA"/>
</dbReference>
<gene>
    <name evidence="2" type="ORF">K6K13_13255</name>
</gene>
<evidence type="ECO:0000313" key="2">
    <source>
        <dbReference type="EMBL" id="QZN94327.1"/>
    </source>
</evidence>
<keyword evidence="1" id="KW-0732">Signal</keyword>
<reference evidence="2 3" key="1">
    <citation type="submission" date="2021-08" db="EMBL/GenBank/DDBJ databases">
        <title>Culture and genomic analysis of Symbiopectobacterium purcellii sp. nov. gen. nov., isolated from the leafhopper Empoasca decipiens.</title>
        <authorList>
            <person name="Nadal-Jimenez P."/>
            <person name="Siozios S."/>
            <person name="Halliday N."/>
            <person name="Camara M."/>
            <person name="Hurst G.D.D."/>
        </authorList>
    </citation>
    <scope>NUCLEOTIDE SEQUENCE [LARGE SCALE GENOMIC DNA]</scope>
    <source>
        <strain evidence="2 3">SyEd1</strain>
    </source>
</reference>